<evidence type="ECO:0000259" key="2">
    <source>
        <dbReference type="Pfam" id="PF01408"/>
    </source>
</evidence>
<feature type="domain" description="Gfo/Idh/MocA-like oxidoreductase N-terminal" evidence="2">
    <location>
        <begin position="44"/>
        <end position="168"/>
    </location>
</feature>
<dbReference type="AlphaFoldDB" id="A0A1N6S370"/>
<evidence type="ECO:0000256" key="1">
    <source>
        <dbReference type="SAM" id="SignalP"/>
    </source>
</evidence>
<keyword evidence="5" id="KW-1185">Reference proteome</keyword>
<gene>
    <name evidence="4" type="ORF">SAMN05421797_1011501</name>
</gene>
<reference evidence="5" key="1">
    <citation type="submission" date="2017-01" db="EMBL/GenBank/DDBJ databases">
        <authorList>
            <person name="Varghese N."/>
            <person name="Submissions S."/>
        </authorList>
    </citation>
    <scope>NUCLEOTIDE SEQUENCE [LARGE SCALE GENOMIC DNA]</scope>
    <source>
        <strain evidence="5">DSM 15366</strain>
    </source>
</reference>
<dbReference type="InterPro" id="IPR036291">
    <property type="entry name" value="NAD(P)-bd_dom_sf"/>
</dbReference>
<dbReference type="SUPFAM" id="SSF55347">
    <property type="entry name" value="Glyceraldehyde-3-phosphate dehydrogenase-like, C-terminal domain"/>
    <property type="match status" value="1"/>
</dbReference>
<accession>A0A1N6S370</accession>
<name>A0A1N6S370_9FLAO</name>
<feature type="domain" description="GFO/IDH/MocA-like oxidoreductase" evidence="3">
    <location>
        <begin position="234"/>
        <end position="338"/>
    </location>
</feature>
<dbReference type="InterPro" id="IPR050463">
    <property type="entry name" value="Gfo/Idh/MocA_oxidrdct_glycsds"/>
</dbReference>
<dbReference type="OrthoDB" id="726883at2"/>
<dbReference type="PANTHER" id="PTHR43818:SF5">
    <property type="entry name" value="OXIDOREDUCTASE FAMILY PROTEIN"/>
    <property type="match status" value="1"/>
</dbReference>
<organism evidence="4 5">
    <name type="scientific">Maribacter ulvicola</name>
    <dbReference type="NCBI Taxonomy" id="228959"/>
    <lineage>
        <taxon>Bacteria</taxon>
        <taxon>Pseudomonadati</taxon>
        <taxon>Bacteroidota</taxon>
        <taxon>Flavobacteriia</taxon>
        <taxon>Flavobacteriales</taxon>
        <taxon>Flavobacteriaceae</taxon>
        <taxon>Maribacter</taxon>
    </lineage>
</organism>
<protein>
    <submittedName>
        <fullName evidence="4">Tat (Twin-arginine translocation) pathway signal sequence</fullName>
    </submittedName>
</protein>
<evidence type="ECO:0000313" key="5">
    <source>
        <dbReference type="Proteomes" id="UP000186953"/>
    </source>
</evidence>
<dbReference type="Gene3D" id="3.40.50.720">
    <property type="entry name" value="NAD(P)-binding Rossmann-like Domain"/>
    <property type="match status" value="1"/>
</dbReference>
<dbReference type="RefSeq" id="WP_076547691.1">
    <property type="nucleotide sequence ID" value="NZ_FTMA01000001.1"/>
</dbReference>
<feature type="signal peptide" evidence="1">
    <location>
        <begin position="1"/>
        <end position="28"/>
    </location>
</feature>
<dbReference type="EMBL" id="FTMA01000001">
    <property type="protein sequence ID" value="SIQ35598.1"/>
    <property type="molecule type" value="Genomic_DNA"/>
</dbReference>
<dbReference type="Pfam" id="PF22725">
    <property type="entry name" value="GFO_IDH_MocA_C3"/>
    <property type="match status" value="1"/>
</dbReference>
<dbReference type="NCBIfam" id="TIGR01409">
    <property type="entry name" value="TAT_signal_seq"/>
    <property type="match status" value="1"/>
</dbReference>
<dbReference type="GO" id="GO:0000166">
    <property type="term" value="F:nucleotide binding"/>
    <property type="evidence" value="ECO:0007669"/>
    <property type="project" value="InterPro"/>
</dbReference>
<dbReference type="PROSITE" id="PS51318">
    <property type="entry name" value="TAT"/>
    <property type="match status" value="1"/>
</dbReference>
<dbReference type="InterPro" id="IPR055170">
    <property type="entry name" value="GFO_IDH_MocA-like_dom"/>
</dbReference>
<feature type="chain" id="PRO_5012184684" evidence="1">
    <location>
        <begin position="29"/>
        <end position="451"/>
    </location>
</feature>
<dbReference type="InterPro" id="IPR000683">
    <property type="entry name" value="Gfo/Idh/MocA-like_OxRdtase_N"/>
</dbReference>
<dbReference type="SUPFAM" id="SSF51735">
    <property type="entry name" value="NAD(P)-binding Rossmann-fold domains"/>
    <property type="match status" value="1"/>
</dbReference>
<evidence type="ECO:0000259" key="3">
    <source>
        <dbReference type="Pfam" id="PF22725"/>
    </source>
</evidence>
<dbReference type="Pfam" id="PF01408">
    <property type="entry name" value="GFO_IDH_MocA"/>
    <property type="match status" value="1"/>
</dbReference>
<dbReference type="InterPro" id="IPR019546">
    <property type="entry name" value="TAT_signal_bac_arc"/>
</dbReference>
<dbReference type="InterPro" id="IPR006311">
    <property type="entry name" value="TAT_signal"/>
</dbReference>
<dbReference type="Proteomes" id="UP000186953">
    <property type="component" value="Unassembled WGS sequence"/>
</dbReference>
<dbReference type="STRING" id="228959.SAMN05421797_1011501"/>
<dbReference type="Gene3D" id="3.30.360.10">
    <property type="entry name" value="Dihydrodipicolinate Reductase, domain 2"/>
    <property type="match status" value="1"/>
</dbReference>
<evidence type="ECO:0000313" key="4">
    <source>
        <dbReference type="EMBL" id="SIQ35598.1"/>
    </source>
</evidence>
<keyword evidence="1" id="KW-0732">Signal</keyword>
<proteinExistence type="predicted"/>
<dbReference type="PANTHER" id="PTHR43818">
    <property type="entry name" value="BCDNA.GH03377"/>
    <property type="match status" value="1"/>
</dbReference>
<sequence length="451" mass="50558">MSSNRRNFIKKTAIGAVGVTLGSTTANAMTAKSYSKIIGANDRIHVAIQGLGRRYGAYIPAISHKKNNVELTYLCDVMKSQRDNAAKSISSKINYKVKLENDIRKIIDDKKVDAIYMATPDHWHAPGACMAMQAGKHVYLEKPCSHNPREGELLVAYQKKFNKVVQMGNQQRSATESQEIIKEIHNGVIGDVYKATAFYVSARGRVPKQIKATPPQGLDWDLFQGPAPRRAYTDNTWDYNWHWYGWDYGTAEMGNNATHELDIARWALGVTYPEHVSVDAGKYHFKDDGWEMYDTMEATFKFAGNKTIKWDGNSRAGYHKFGHKYGRGTIVSGSEGTAYIDRDGYKLFDQKGNIIKENLSSGKEAGTALGGGGDMSTLHSINFFDAIRGKAELTSPIDEGAISQILTHYGNIAYRIDDSFEIDENTGRIFNREAMKLWSRSYEPGWEIKDV</sequence>